<keyword evidence="1" id="KW-0677">Repeat</keyword>
<evidence type="ECO:0000256" key="1">
    <source>
        <dbReference type="ARBA" id="ARBA00022737"/>
    </source>
</evidence>
<sequence>MLSYKGDIMKRKKISKQLSFFHLLLLLLLMTFLSSCSSHQESATMHNGSPQLLDEQGLSKEANARFWSAVKPVSNLPISHYRLGRYYQKGHKHQLAINEFTKAINLNKEYVQAYNALGMSYDQIANCEGAEWAYSQALKYSPKAYLYNNFGCSRLLCGKADQAVRLFSTAYEIDSSSTRISNNLRLAKTRASSQNESLSTLTEEPLISAETGYVETPKPEMKKNLAVATGAPSVETVLATEKKVKPTRTHNGIIKAKDPKRRATIKETQQALPGCAVEISNGNGVTGMAKRGAAYLRKLGFSVKRITNAPKFTIQDTKIYYREGCLALAHSVAKVVPGSQEFEKVKDLGRAGIGVRLTLGRDVVKIQFPKGLTRHFAKISSSK</sequence>
<keyword evidence="6" id="KW-1185">Reference proteome</keyword>
<evidence type="ECO:0000256" key="3">
    <source>
        <dbReference type="PROSITE-ProRule" id="PRU00339"/>
    </source>
</evidence>
<accession>Q6AN18</accession>
<dbReference type="AlphaFoldDB" id="Q6AN18"/>
<name>Q6AN18_DESPS</name>
<dbReference type="PANTHER" id="PTHR44858:SF1">
    <property type="entry name" value="UDP-N-ACETYLGLUCOSAMINE--PEPTIDE N-ACETYLGLUCOSAMINYLTRANSFERASE SPINDLY-RELATED"/>
    <property type="match status" value="1"/>
</dbReference>
<dbReference type="Gene3D" id="3.30.70.2390">
    <property type="match status" value="1"/>
</dbReference>
<evidence type="ECO:0000313" key="6">
    <source>
        <dbReference type="Proteomes" id="UP000000602"/>
    </source>
</evidence>
<dbReference type="InterPro" id="IPR019734">
    <property type="entry name" value="TPR_rpt"/>
</dbReference>
<dbReference type="InterPro" id="IPR027381">
    <property type="entry name" value="LytR/CpsA/Psr_C"/>
</dbReference>
<dbReference type="SMART" id="SM00028">
    <property type="entry name" value="TPR"/>
    <property type="match status" value="3"/>
</dbReference>
<dbReference type="eggNOG" id="COG0457">
    <property type="taxonomic scope" value="Bacteria"/>
</dbReference>
<dbReference type="HOGENOM" id="CLU_679362_0_0_7"/>
<dbReference type="STRING" id="177439.DP1527"/>
<dbReference type="EMBL" id="CR522870">
    <property type="protein sequence ID" value="CAG36256.1"/>
    <property type="molecule type" value="Genomic_DNA"/>
</dbReference>
<reference evidence="6" key="1">
    <citation type="journal article" date="2004" name="Environ. Microbiol.">
        <title>The genome of Desulfotalea psychrophila, a sulfate-reducing bacterium from permanently cold Arctic sediments.</title>
        <authorList>
            <person name="Rabus R."/>
            <person name="Ruepp A."/>
            <person name="Frickey T."/>
            <person name="Rattei T."/>
            <person name="Fartmann B."/>
            <person name="Stark M."/>
            <person name="Bauer M."/>
            <person name="Zibat A."/>
            <person name="Lombardot T."/>
            <person name="Becker I."/>
            <person name="Amann J."/>
            <person name="Gellner K."/>
            <person name="Teeling H."/>
            <person name="Leuschner W.D."/>
            <person name="Gloeckner F.-O."/>
            <person name="Lupas A.N."/>
            <person name="Amann R."/>
            <person name="Klenk H.-P."/>
        </authorList>
    </citation>
    <scope>NUCLEOTIDE SEQUENCE [LARGE SCALE GENOMIC DNA]</scope>
    <source>
        <strain evidence="6">DSM 12343 / LSv54</strain>
    </source>
</reference>
<dbReference type="PROSITE" id="PS50005">
    <property type="entry name" value="TPR"/>
    <property type="match status" value="2"/>
</dbReference>
<dbReference type="InterPro" id="IPR011990">
    <property type="entry name" value="TPR-like_helical_dom_sf"/>
</dbReference>
<dbReference type="PANTHER" id="PTHR44858">
    <property type="entry name" value="TETRATRICOPEPTIDE REPEAT PROTEIN 6"/>
    <property type="match status" value="1"/>
</dbReference>
<feature type="repeat" description="TPR" evidence="3">
    <location>
        <begin position="111"/>
        <end position="144"/>
    </location>
</feature>
<dbReference type="InterPro" id="IPR050498">
    <property type="entry name" value="Ycf3"/>
</dbReference>
<organism evidence="5 6">
    <name type="scientific">Desulfotalea psychrophila (strain LSv54 / DSM 12343)</name>
    <dbReference type="NCBI Taxonomy" id="177439"/>
    <lineage>
        <taxon>Bacteria</taxon>
        <taxon>Pseudomonadati</taxon>
        <taxon>Thermodesulfobacteriota</taxon>
        <taxon>Desulfobulbia</taxon>
        <taxon>Desulfobulbales</taxon>
        <taxon>Desulfocapsaceae</taxon>
        <taxon>Desulfotalea</taxon>
    </lineage>
</organism>
<gene>
    <name evidence="5" type="ordered locus">DP1527</name>
</gene>
<dbReference type="Proteomes" id="UP000000602">
    <property type="component" value="Chromosome"/>
</dbReference>
<dbReference type="SUPFAM" id="SSF48452">
    <property type="entry name" value="TPR-like"/>
    <property type="match status" value="1"/>
</dbReference>
<dbReference type="Pfam" id="PF13399">
    <property type="entry name" value="LytR_C"/>
    <property type="match status" value="1"/>
</dbReference>
<feature type="domain" description="LytR/CpsA/Psr regulator C-terminal" evidence="4">
    <location>
        <begin position="277"/>
        <end position="362"/>
    </location>
</feature>
<proteinExistence type="predicted"/>
<evidence type="ECO:0000256" key="2">
    <source>
        <dbReference type="ARBA" id="ARBA00022803"/>
    </source>
</evidence>
<evidence type="ECO:0000313" key="5">
    <source>
        <dbReference type="EMBL" id="CAG36256.1"/>
    </source>
</evidence>
<evidence type="ECO:0000259" key="4">
    <source>
        <dbReference type="Pfam" id="PF13399"/>
    </source>
</evidence>
<dbReference type="KEGG" id="dps:DP1527"/>
<keyword evidence="2 3" id="KW-0802">TPR repeat</keyword>
<protein>
    <recommendedName>
        <fullName evidence="4">LytR/CpsA/Psr regulator C-terminal domain-containing protein</fullName>
    </recommendedName>
</protein>
<feature type="repeat" description="TPR" evidence="3">
    <location>
        <begin position="77"/>
        <end position="110"/>
    </location>
</feature>
<dbReference type="Gene3D" id="1.25.40.10">
    <property type="entry name" value="Tetratricopeptide repeat domain"/>
    <property type="match status" value="1"/>
</dbReference>